<name>A0ABQ4XFZ7_9ASTR</name>
<keyword evidence="2" id="KW-0378">Hydrolase</keyword>
<dbReference type="InterPro" id="IPR036397">
    <property type="entry name" value="RNaseH_sf"/>
</dbReference>
<accession>A0ABQ4XFZ7</accession>
<feature type="region of interest" description="Disordered" evidence="3">
    <location>
        <begin position="230"/>
        <end position="262"/>
    </location>
</feature>
<dbReference type="PANTHER" id="PTHR42648">
    <property type="entry name" value="TRANSPOSASE, PUTATIVE-RELATED"/>
    <property type="match status" value="1"/>
</dbReference>
<dbReference type="PROSITE" id="PS50994">
    <property type="entry name" value="INTEGRASE"/>
    <property type="match status" value="1"/>
</dbReference>
<feature type="domain" description="Integrase catalytic" evidence="4">
    <location>
        <begin position="573"/>
        <end position="692"/>
    </location>
</feature>
<dbReference type="InterPro" id="IPR039537">
    <property type="entry name" value="Retrotran_Ty1/copia-like"/>
</dbReference>
<dbReference type="InterPro" id="IPR057670">
    <property type="entry name" value="SH3_retrovirus"/>
</dbReference>
<dbReference type="InterPro" id="IPR001584">
    <property type="entry name" value="Integrase_cat-core"/>
</dbReference>
<dbReference type="InterPro" id="IPR013103">
    <property type="entry name" value="RVT_2"/>
</dbReference>
<dbReference type="InterPro" id="IPR043502">
    <property type="entry name" value="DNA/RNA_pol_sf"/>
</dbReference>
<dbReference type="Pfam" id="PF13976">
    <property type="entry name" value="gag_pre-integrs"/>
    <property type="match status" value="1"/>
</dbReference>
<keyword evidence="6" id="KW-1185">Reference proteome</keyword>
<dbReference type="EMBL" id="BQNB010009471">
    <property type="protein sequence ID" value="GJS63997.1"/>
    <property type="molecule type" value="Genomic_DNA"/>
</dbReference>
<organism evidence="5 6">
    <name type="scientific">Tanacetum coccineum</name>
    <dbReference type="NCBI Taxonomy" id="301880"/>
    <lineage>
        <taxon>Eukaryota</taxon>
        <taxon>Viridiplantae</taxon>
        <taxon>Streptophyta</taxon>
        <taxon>Embryophyta</taxon>
        <taxon>Tracheophyta</taxon>
        <taxon>Spermatophyta</taxon>
        <taxon>Magnoliopsida</taxon>
        <taxon>eudicotyledons</taxon>
        <taxon>Gunneridae</taxon>
        <taxon>Pentapetalae</taxon>
        <taxon>asterids</taxon>
        <taxon>campanulids</taxon>
        <taxon>Asterales</taxon>
        <taxon>Asteraceae</taxon>
        <taxon>Asteroideae</taxon>
        <taxon>Anthemideae</taxon>
        <taxon>Anthemidinae</taxon>
        <taxon>Tanacetum</taxon>
    </lineage>
</organism>
<dbReference type="Pfam" id="PF07727">
    <property type="entry name" value="RVT_2"/>
    <property type="match status" value="1"/>
</dbReference>
<feature type="compositionally biased region" description="Basic and acidic residues" evidence="3">
    <location>
        <begin position="230"/>
        <end position="260"/>
    </location>
</feature>
<evidence type="ECO:0000256" key="2">
    <source>
        <dbReference type="ARBA" id="ARBA00022801"/>
    </source>
</evidence>
<evidence type="ECO:0000313" key="6">
    <source>
        <dbReference type="Proteomes" id="UP001151760"/>
    </source>
</evidence>
<reference evidence="5" key="1">
    <citation type="journal article" date="2022" name="Int. J. Mol. Sci.">
        <title>Draft Genome of Tanacetum Coccineum: Genomic Comparison of Closely Related Tanacetum-Family Plants.</title>
        <authorList>
            <person name="Yamashiro T."/>
            <person name="Shiraishi A."/>
            <person name="Nakayama K."/>
            <person name="Satake H."/>
        </authorList>
    </citation>
    <scope>NUCLEOTIDE SEQUENCE</scope>
</reference>
<evidence type="ECO:0000313" key="5">
    <source>
        <dbReference type="EMBL" id="GJS63997.1"/>
    </source>
</evidence>
<reference evidence="5" key="2">
    <citation type="submission" date="2022-01" db="EMBL/GenBank/DDBJ databases">
        <authorList>
            <person name="Yamashiro T."/>
            <person name="Shiraishi A."/>
            <person name="Satake H."/>
            <person name="Nakayama K."/>
        </authorList>
    </citation>
    <scope>NUCLEOTIDE SEQUENCE</scope>
</reference>
<protein>
    <submittedName>
        <fullName evidence="5">Retrovirus-related pol polyprotein from transposon TNT 1-94</fullName>
    </submittedName>
</protein>
<dbReference type="PANTHER" id="PTHR42648:SF32">
    <property type="entry name" value="RIBONUCLEASE H-LIKE DOMAIN, GAG-PRE-INTEGRASE DOMAIN PROTEIN-RELATED"/>
    <property type="match status" value="1"/>
</dbReference>
<evidence type="ECO:0000256" key="3">
    <source>
        <dbReference type="SAM" id="MobiDB-lite"/>
    </source>
</evidence>
<gene>
    <name evidence="5" type="ORF">Tco_0678561</name>
</gene>
<evidence type="ECO:0000256" key="1">
    <source>
        <dbReference type="ARBA" id="ARBA00022723"/>
    </source>
</evidence>
<dbReference type="SUPFAM" id="SSF53098">
    <property type="entry name" value="Ribonuclease H-like"/>
    <property type="match status" value="1"/>
</dbReference>
<dbReference type="Proteomes" id="UP001151760">
    <property type="component" value="Unassembled WGS sequence"/>
</dbReference>
<dbReference type="InterPro" id="IPR012337">
    <property type="entry name" value="RNaseH-like_sf"/>
</dbReference>
<dbReference type="Pfam" id="PF25597">
    <property type="entry name" value="SH3_retrovirus"/>
    <property type="match status" value="1"/>
</dbReference>
<proteinExistence type="predicted"/>
<comment type="caution">
    <text evidence="5">The sequence shown here is derived from an EMBL/GenBank/DDBJ whole genome shotgun (WGS) entry which is preliminary data.</text>
</comment>
<sequence>MLMYSTLPMKPLLFTTEEKTQKKNDVKARSMLLMELPNEYLLTFNQYKDAKTLVAAIQTRFGGNDATKNTQKTLLKQMYENFNAPSTESLDSIFNRLQKIVSQLAILDLDSMSFDDLYNNFKIVEQEVKRTATSSISSSSQNMAFVSSPSSINKVNTANVQVSTANSSVSNDSTLDSTANLSDATVYAFLANQPNGSQLVYEDLEQIHEDDLKEMDLKWQLALLSMRARRECKSPRNQESRPRNHDNGNRNQDSSRRTMNLEETSSKVMVAIDGAGFDWSFMAEEEVTTTMALMAFSNSEGAKYLITIEKAWFINTSNEVKKTHDTPLVKELVSEKEKQPVCPTKIEFVKQQDKIARKPVKVNYNYTTNRTHPNAQRNMVPRAVLMKTCLKLFNTARTVNTALPKSTVFGNSPTDDQGYVDSGYSRHMTGNISYLLDFQEFYGGYVTFGGGVRGVKITGKCTLKMGKLDFQDLPDESQILLKIPRKKNMYSVDIKNIVPKESLTCLVAKATLYESMLWHRRLGHVNFKTINKLVKDNILRGLPSKHFENDQTCVVCLKGKQHKASCKSKVQNSITQPLFMLHMDLFGLTFVSSLMNKKYCLVVTEINIAIPLGFSFSLKDESSGSLKNFIADYLENLVDKKVKIIRCDNGTEFKNRVMNEFCEQKGIKREYNVARTPQQNGVAKRRNRTLIEAARTIGITPALSFMRPFGCHVSILNTLDHLGKFDGKSDEGFFVGYSLTSKAFRVYNIRTRRVEENLHIRFLEDKPIISGDGPKWLFDLNSLTKSMNYVPVIAGTNSNDFAGSEVSFGEGSTSKETDTNPMTTIVMPLVSKESRVDDQEKPESSTLNINTVGPSINIASANLKLEEPKRVTKALSDSTWVEAIQEELLQFKLQEVWVLVDLPKGKRAIGTKWIFRNKKDERGIVIRNKARLVAQGYTQEEGIDYDEVFAPIARIKVIRLFLAYASFMGFMVYQMDVKSAFLYGKIEEEVYVCQPPEFEDPNYPDKVYKVVKELYGLHQAPRAWYETLTKYLLDNGFHRGKIDQTLFIKKQKGDILLVHVYVDDIIFGSKKKELCLEFENLTNA</sequence>
<dbReference type="SUPFAM" id="SSF56672">
    <property type="entry name" value="DNA/RNA polymerases"/>
    <property type="match status" value="1"/>
</dbReference>
<evidence type="ECO:0000259" key="4">
    <source>
        <dbReference type="PROSITE" id="PS50994"/>
    </source>
</evidence>
<dbReference type="InterPro" id="IPR025724">
    <property type="entry name" value="GAG-pre-integrase_dom"/>
</dbReference>
<keyword evidence="1" id="KW-0479">Metal-binding</keyword>
<dbReference type="Gene3D" id="3.30.420.10">
    <property type="entry name" value="Ribonuclease H-like superfamily/Ribonuclease H"/>
    <property type="match status" value="1"/>
</dbReference>